<proteinExistence type="predicted"/>
<protein>
    <recommendedName>
        <fullName evidence="3">Pilus assembly protein PilP</fullName>
    </recommendedName>
</protein>
<accession>A0ABU3V9I5</accession>
<dbReference type="Proteomes" id="UP001255416">
    <property type="component" value="Unassembled WGS sequence"/>
</dbReference>
<name>A0ABU3V9I5_9RHOB</name>
<organism evidence="1 2">
    <name type="scientific">Sedimentitalea todarodis</name>
    <dbReference type="NCBI Taxonomy" id="1631240"/>
    <lineage>
        <taxon>Bacteria</taxon>
        <taxon>Pseudomonadati</taxon>
        <taxon>Pseudomonadota</taxon>
        <taxon>Alphaproteobacteria</taxon>
        <taxon>Rhodobacterales</taxon>
        <taxon>Paracoccaceae</taxon>
        <taxon>Sedimentitalea</taxon>
    </lineage>
</organism>
<gene>
    <name evidence="1" type="ORF">QO231_02370</name>
</gene>
<evidence type="ECO:0008006" key="3">
    <source>
        <dbReference type="Google" id="ProtNLM"/>
    </source>
</evidence>
<evidence type="ECO:0000313" key="1">
    <source>
        <dbReference type="EMBL" id="MDU9002695.1"/>
    </source>
</evidence>
<sequence>MTSSTGAGKTPSRVAKLATTDHAFARGQTDLIGLFGPQNKMSALIRTARGAVKRVEIGETLSIGRIVAIDDKGVMLSKNGQNRRLSLPAS</sequence>
<comment type="caution">
    <text evidence="1">The sequence shown here is derived from an EMBL/GenBank/DDBJ whole genome shotgun (WGS) entry which is preliminary data.</text>
</comment>
<keyword evidence="2" id="KW-1185">Reference proteome</keyword>
<reference evidence="2" key="1">
    <citation type="submission" date="2023-05" db="EMBL/GenBank/DDBJ databases">
        <title>Sedimentitalea sp. nov. JM2-8.</title>
        <authorList>
            <person name="Huang J."/>
        </authorList>
    </citation>
    <scope>NUCLEOTIDE SEQUENCE [LARGE SCALE GENOMIC DNA]</scope>
    <source>
        <strain evidence="2">KHS03</strain>
    </source>
</reference>
<evidence type="ECO:0000313" key="2">
    <source>
        <dbReference type="Proteomes" id="UP001255416"/>
    </source>
</evidence>
<dbReference type="RefSeq" id="WP_316772865.1">
    <property type="nucleotide sequence ID" value="NZ_JASMWN010000001.1"/>
</dbReference>
<dbReference type="EMBL" id="JASMWN010000001">
    <property type="protein sequence ID" value="MDU9002695.1"/>
    <property type="molecule type" value="Genomic_DNA"/>
</dbReference>